<keyword evidence="10" id="KW-1185">Reference proteome</keyword>
<dbReference type="InterPro" id="IPR035906">
    <property type="entry name" value="MetI-like_sf"/>
</dbReference>
<dbReference type="Pfam" id="PF00528">
    <property type="entry name" value="BPD_transp_1"/>
    <property type="match status" value="1"/>
</dbReference>
<evidence type="ECO:0000256" key="1">
    <source>
        <dbReference type="ARBA" id="ARBA00004651"/>
    </source>
</evidence>
<dbReference type="AlphaFoldDB" id="A0A0M6Y459"/>
<keyword evidence="3" id="KW-1003">Cell membrane</keyword>
<dbReference type="GO" id="GO:0055085">
    <property type="term" value="P:transmembrane transport"/>
    <property type="evidence" value="ECO:0007669"/>
    <property type="project" value="InterPro"/>
</dbReference>
<keyword evidence="5 7" id="KW-1133">Transmembrane helix</keyword>
<dbReference type="PANTHER" id="PTHR30193:SF37">
    <property type="entry name" value="INNER MEMBRANE ABC TRANSPORTER PERMEASE PROTEIN YCJO"/>
    <property type="match status" value="1"/>
</dbReference>
<organism evidence="9 10">
    <name type="scientific">Roseibium aggregatum</name>
    <dbReference type="NCBI Taxonomy" id="187304"/>
    <lineage>
        <taxon>Bacteria</taxon>
        <taxon>Pseudomonadati</taxon>
        <taxon>Pseudomonadota</taxon>
        <taxon>Alphaproteobacteria</taxon>
        <taxon>Hyphomicrobiales</taxon>
        <taxon>Stappiaceae</taxon>
        <taxon>Roseibium</taxon>
    </lineage>
</organism>
<keyword evidence="4 7" id="KW-0812">Transmembrane</keyword>
<dbReference type="SUPFAM" id="SSF161098">
    <property type="entry name" value="MetI-like"/>
    <property type="match status" value="1"/>
</dbReference>
<proteinExistence type="inferred from homology"/>
<dbReference type="EMBL" id="CXST01000002">
    <property type="protein sequence ID" value="CTQ44474.1"/>
    <property type="molecule type" value="Genomic_DNA"/>
</dbReference>
<feature type="domain" description="ABC transmembrane type-1" evidence="8">
    <location>
        <begin position="201"/>
        <end position="418"/>
    </location>
</feature>
<feature type="transmembrane region" description="Helical" evidence="7">
    <location>
        <begin position="286"/>
        <end position="312"/>
    </location>
</feature>
<evidence type="ECO:0000256" key="3">
    <source>
        <dbReference type="ARBA" id="ARBA00022475"/>
    </source>
</evidence>
<dbReference type="InterPro" id="IPR000515">
    <property type="entry name" value="MetI-like"/>
</dbReference>
<evidence type="ECO:0000256" key="7">
    <source>
        <dbReference type="RuleBase" id="RU363032"/>
    </source>
</evidence>
<feature type="transmembrane region" description="Helical" evidence="7">
    <location>
        <begin position="205"/>
        <end position="229"/>
    </location>
</feature>
<evidence type="ECO:0000313" key="10">
    <source>
        <dbReference type="Proteomes" id="UP000048926"/>
    </source>
</evidence>
<dbReference type="OrthoDB" id="8275316at2"/>
<feature type="transmembrane region" description="Helical" evidence="7">
    <location>
        <begin position="6"/>
        <end position="29"/>
    </location>
</feature>
<gene>
    <name evidence="9" type="primary">malF</name>
    <name evidence="9" type="ORF">LAL4801_02918</name>
</gene>
<dbReference type="PROSITE" id="PS50928">
    <property type="entry name" value="ABC_TM1"/>
    <property type="match status" value="1"/>
</dbReference>
<protein>
    <submittedName>
        <fullName evidence="9">Maltose transport system permease protein MalF</fullName>
    </submittedName>
</protein>
<dbReference type="GO" id="GO:0005886">
    <property type="term" value="C:plasma membrane"/>
    <property type="evidence" value="ECO:0007669"/>
    <property type="project" value="UniProtKB-SubCell"/>
</dbReference>
<comment type="subcellular location">
    <subcellularLocation>
        <location evidence="1 7">Cell membrane</location>
        <topology evidence="1 7">Multi-pass membrane protein</topology>
    </subcellularLocation>
</comment>
<dbReference type="Gene3D" id="1.10.3720.10">
    <property type="entry name" value="MetI-like"/>
    <property type="match status" value="1"/>
</dbReference>
<accession>A0A0M6Y459</accession>
<evidence type="ECO:0000256" key="5">
    <source>
        <dbReference type="ARBA" id="ARBA00022989"/>
    </source>
</evidence>
<keyword evidence="2 7" id="KW-0813">Transport</keyword>
<dbReference type="Proteomes" id="UP000048926">
    <property type="component" value="Unassembled WGS sequence"/>
</dbReference>
<name>A0A0M6Y459_9HYPH</name>
<evidence type="ECO:0000256" key="6">
    <source>
        <dbReference type="ARBA" id="ARBA00023136"/>
    </source>
</evidence>
<comment type="similarity">
    <text evidence="7">Belongs to the binding-protein-dependent transport system permease family.</text>
</comment>
<dbReference type="RefSeq" id="WP_022998938.1">
    <property type="nucleotide sequence ID" value="NZ_CXST01000002.1"/>
</dbReference>
<dbReference type="PANTHER" id="PTHR30193">
    <property type="entry name" value="ABC TRANSPORTER PERMEASE PROTEIN"/>
    <property type="match status" value="1"/>
</dbReference>
<evidence type="ECO:0000259" key="8">
    <source>
        <dbReference type="PROSITE" id="PS50928"/>
    </source>
</evidence>
<keyword evidence="6 7" id="KW-0472">Membrane</keyword>
<dbReference type="CDD" id="cd06261">
    <property type="entry name" value="TM_PBP2"/>
    <property type="match status" value="1"/>
</dbReference>
<sequence length="435" mass="48215">MRRAHLLGLGFMAPALFIIVFLFLAPVALTMMFSFTSMSSGTGISSGGAYEVTERTIRMLKDQGFPEATADRLAEDTYKIDAAGIAAVEAEYGKAFAHEIEASLSGKSFAGRRDLERELKRLKERPRSTRDLKKAADLFKRSILNTRFETEEAFMTGIGELGLGLPESETDQLARTAYTGWVWTTENYSLIASLPSSLRAAGNTLIYVSLTLSFNIGFGLFLAVTTFYLPAAAATTFRTIWFLPRILPPVIYVMMWKWMAWDTGFLSSFLANFGVPPRNWMLHSDINAWVVVILINGFVGASLGMILFSSAIKAIPETMLHASEVDGANRLQQIRYIILPQLRWPILFTTAYQTLSLLTSFDYIYLSTDGGPGKATEVWALYTFHTALNNYGGVLQYGLGAALAMVLVVIGIAASLIYLRLFNFNELVAKPRIEQ</sequence>
<evidence type="ECO:0000313" key="9">
    <source>
        <dbReference type="EMBL" id="CTQ44474.1"/>
    </source>
</evidence>
<reference evidence="10" key="1">
    <citation type="submission" date="2015-07" db="EMBL/GenBank/DDBJ databases">
        <authorList>
            <person name="Rodrigo-Torres Lidia"/>
            <person name="Arahal R.David."/>
        </authorList>
    </citation>
    <scope>NUCLEOTIDE SEQUENCE [LARGE SCALE GENOMIC DNA]</scope>
    <source>
        <strain evidence="10">CECT 4801</strain>
    </source>
</reference>
<evidence type="ECO:0000256" key="4">
    <source>
        <dbReference type="ARBA" id="ARBA00022692"/>
    </source>
</evidence>
<evidence type="ECO:0000256" key="2">
    <source>
        <dbReference type="ARBA" id="ARBA00022448"/>
    </source>
</evidence>
<feature type="transmembrane region" description="Helical" evidence="7">
    <location>
        <begin position="249"/>
        <end position="274"/>
    </location>
</feature>
<feature type="transmembrane region" description="Helical" evidence="7">
    <location>
        <begin position="397"/>
        <end position="422"/>
    </location>
</feature>
<dbReference type="InterPro" id="IPR051393">
    <property type="entry name" value="ABC_transporter_permease"/>
</dbReference>
<dbReference type="STRING" id="187304.B0E33_08685"/>